<sequence>MGRVPSRANTIKLVRRRAGGGPRGCFTLLDLKKKVGGGMGREDVGEEPVQRALPVPFTFFGQLGFHNEVIQGRDVIICAI</sequence>
<proteinExistence type="predicted"/>
<gene>
    <name evidence="1" type="ORF">OsJ_32834</name>
</gene>
<reference evidence="1" key="2">
    <citation type="submission" date="2008-12" db="EMBL/GenBank/DDBJ databases">
        <title>Improved gene annotation of the rice (Oryza sativa) genomes.</title>
        <authorList>
            <person name="Wang J."/>
            <person name="Li R."/>
            <person name="Fan W."/>
            <person name="Huang Q."/>
            <person name="Zhang J."/>
            <person name="Zhou Y."/>
            <person name="Hu Y."/>
            <person name="Zi S."/>
            <person name="Li J."/>
            <person name="Ni P."/>
            <person name="Zheng H."/>
            <person name="Zhang Y."/>
            <person name="Zhao M."/>
            <person name="Hao Q."/>
            <person name="McDermott J."/>
            <person name="Samudrala R."/>
            <person name="Kristiansen K."/>
            <person name="Wong G.K.-S."/>
        </authorList>
    </citation>
    <scope>NUCLEOTIDE SEQUENCE</scope>
</reference>
<organism evidence="1">
    <name type="scientific">Oryza sativa subsp. japonica</name>
    <name type="common">Rice</name>
    <dbReference type="NCBI Taxonomy" id="39947"/>
    <lineage>
        <taxon>Eukaryota</taxon>
        <taxon>Viridiplantae</taxon>
        <taxon>Streptophyta</taxon>
        <taxon>Embryophyta</taxon>
        <taxon>Tracheophyta</taxon>
        <taxon>Spermatophyta</taxon>
        <taxon>Magnoliopsida</taxon>
        <taxon>Liliopsida</taxon>
        <taxon>Poales</taxon>
        <taxon>Poaceae</taxon>
        <taxon>BOP clade</taxon>
        <taxon>Oryzoideae</taxon>
        <taxon>Oryzeae</taxon>
        <taxon>Oryzinae</taxon>
        <taxon>Oryza</taxon>
        <taxon>Oryza sativa</taxon>
    </lineage>
</organism>
<name>A0A8J8Y0C4_ORYSJ</name>
<accession>A0A8J8Y0C4</accession>
<dbReference type="EMBL" id="CM000148">
    <property type="protein sequence ID" value="EAZ17311.1"/>
    <property type="molecule type" value="Genomic_DNA"/>
</dbReference>
<dbReference type="AlphaFoldDB" id="A0A8J8Y0C4"/>
<dbReference type="Proteomes" id="UP000007752">
    <property type="component" value="Chromosome 11"/>
</dbReference>
<evidence type="ECO:0000313" key="1">
    <source>
        <dbReference type="EMBL" id="EAZ17311.1"/>
    </source>
</evidence>
<protein>
    <submittedName>
        <fullName evidence="1">Uncharacterized protein</fullName>
    </submittedName>
</protein>
<reference evidence="1" key="1">
    <citation type="journal article" date="2005" name="PLoS Biol.">
        <title>The genomes of Oryza sativa: a history of duplications.</title>
        <authorList>
            <person name="Yu J."/>
            <person name="Wang J."/>
            <person name="Lin W."/>
            <person name="Li S."/>
            <person name="Li H."/>
            <person name="Zhou J."/>
            <person name="Ni P."/>
            <person name="Dong W."/>
            <person name="Hu S."/>
            <person name="Zeng C."/>
            <person name="Zhang J."/>
            <person name="Zhang Y."/>
            <person name="Li R."/>
            <person name="Xu Z."/>
            <person name="Li S."/>
            <person name="Li X."/>
            <person name="Zheng H."/>
            <person name="Cong L."/>
            <person name="Lin L."/>
            <person name="Yin J."/>
            <person name="Geng J."/>
            <person name="Li G."/>
            <person name="Shi J."/>
            <person name="Liu J."/>
            <person name="Lv H."/>
            <person name="Li J."/>
            <person name="Wang J."/>
            <person name="Deng Y."/>
            <person name="Ran L."/>
            <person name="Shi X."/>
            <person name="Wang X."/>
            <person name="Wu Q."/>
            <person name="Li C."/>
            <person name="Ren X."/>
            <person name="Wang J."/>
            <person name="Wang X."/>
            <person name="Li D."/>
            <person name="Liu D."/>
            <person name="Zhang X."/>
            <person name="Ji Z."/>
            <person name="Zhao W."/>
            <person name="Sun Y."/>
            <person name="Zhang Z."/>
            <person name="Bao J."/>
            <person name="Han Y."/>
            <person name="Dong L."/>
            <person name="Ji J."/>
            <person name="Chen P."/>
            <person name="Wu S."/>
            <person name="Liu J."/>
            <person name="Xiao Y."/>
            <person name="Bu D."/>
            <person name="Tan J."/>
            <person name="Yang L."/>
            <person name="Ye C."/>
            <person name="Zhang J."/>
            <person name="Xu J."/>
            <person name="Zhou Y."/>
            <person name="Yu Y."/>
            <person name="Zhang B."/>
            <person name="Zhuang S."/>
            <person name="Wei H."/>
            <person name="Liu B."/>
            <person name="Lei M."/>
            <person name="Yu H."/>
            <person name="Li Y."/>
            <person name="Xu H."/>
            <person name="Wei S."/>
            <person name="He X."/>
            <person name="Fang L."/>
            <person name="Zhang Z."/>
            <person name="Zhang Y."/>
            <person name="Huang X."/>
            <person name="Su Z."/>
            <person name="Tong W."/>
            <person name="Li J."/>
            <person name="Tong Z."/>
            <person name="Li S."/>
            <person name="Ye J."/>
            <person name="Wang L."/>
            <person name="Fang L."/>
            <person name="Lei T."/>
            <person name="Chen C."/>
            <person name="Chen H."/>
            <person name="Xu Z."/>
            <person name="Li H."/>
            <person name="Huang H."/>
            <person name="Zhang F."/>
            <person name="Xu H."/>
            <person name="Li N."/>
            <person name="Zhao C."/>
            <person name="Li S."/>
            <person name="Dong L."/>
            <person name="Huang Y."/>
            <person name="Li L."/>
            <person name="Xi Y."/>
            <person name="Qi Q."/>
            <person name="Li W."/>
            <person name="Zhang B."/>
            <person name="Hu W."/>
            <person name="Zhang Y."/>
            <person name="Tian X."/>
            <person name="Jiao Y."/>
            <person name="Liang X."/>
            <person name="Jin J."/>
            <person name="Gao L."/>
            <person name="Zheng W."/>
            <person name="Hao B."/>
            <person name="Liu S."/>
            <person name="Wang W."/>
            <person name="Yuan L."/>
            <person name="Cao M."/>
            <person name="McDermott J."/>
            <person name="Samudrala R."/>
            <person name="Wang J."/>
            <person name="Wong G.K."/>
            <person name="Yang H."/>
        </authorList>
    </citation>
    <scope>NUCLEOTIDE SEQUENCE [LARGE SCALE GENOMIC DNA]</scope>
</reference>